<dbReference type="Pfam" id="PF00528">
    <property type="entry name" value="BPD_transp_1"/>
    <property type="match status" value="1"/>
</dbReference>
<dbReference type="Pfam" id="PF12911">
    <property type="entry name" value="OppC_N"/>
    <property type="match status" value="1"/>
</dbReference>
<dbReference type="SUPFAM" id="SSF161098">
    <property type="entry name" value="MetI-like"/>
    <property type="match status" value="1"/>
</dbReference>
<proteinExistence type="inferred from homology"/>
<dbReference type="Proteomes" id="UP000190092">
    <property type="component" value="Unassembled WGS sequence"/>
</dbReference>
<dbReference type="PANTHER" id="PTHR43386">
    <property type="entry name" value="OLIGOPEPTIDE TRANSPORT SYSTEM PERMEASE PROTEIN APPC"/>
    <property type="match status" value="1"/>
</dbReference>
<keyword evidence="3" id="KW-1003">Cell membrane</keyword>
<comment type="subcellular location">
    <subcellularLocation>
        <location evidence="1 7">Cell membrane</location>
        <topology evidence="1 7">Multi-pass membrane protein</topology>
    </subcellularLocation>
</comment>
<feature type="transmembrane region" description="Helical" evidence="7">
    <location>
        <begin position="36"/>
        <end position="57"/>
    </location>
</feature>
<dbReference type="GO" id="GO:0005886">
    <property type="term" value="C:plasma membrane"/>
    <property type="evidence" value="ECO:0007669"/>
    <property type="project" value="UniProtKB-SubCell"/>
</dbReference>
<dbReference type="InterPro" id="IPR000515">
    <property type="entry name" value="MetI-like"/>
</dbReference>
<gene>
    <name evidence="9" type="ORF">SAMN02745126_01567</name>
</gene>
<dbReference type="Gene3D" id="1.10.3720.10">
    <property type="entry name" value="MetI-like"/>
    <property type="match status" value="1"/>
</dbReference>
<feature type="transmembrane region" description="Helical" evidence="7">
    <location>
        <begin position="220"/>
        <end position="245"/>
    </location>
</feature>
<dbReference type="CDD" id="cd06261">
    <property type="entry name" value="TM_PBP2"/>
    <property type="match status" value="1"/>
</dbReference>
<feature type="transmembrane region" description="Helical" evidence="7">
    <location>
        <begin position="104"/>
        <end position="128"/>
    </location>
</feature>
<dbReference type="PROSITE" id="PS50928">
    <property type="entry name" value="ABC_TM1"/>
    <property type="match status" value="1"/>
</dbReference>
<dbReference type="InterPro" id="IPR025966">
    <property type="entry name" value="OppC_N"/>
</dbReference>
<evidence type="ECO:0000256" key="6">
    <source>
        <dbReference type="ARBA" id="ARBA00023136"/>
    </source>
</evidence>
<dbReference type="AlphaFoldDB" id="A0A1T4LIT1"/>
<dbReference type="InterPro" id="IPR050366">
    <property type="entry name" value="BP-dependent_transpt_permease"/>
</dbReference>
<keyword evidence="2 7" id="KW-0813">Transport</keyword>
<reference evidence="10" key="1">
    <citation type="submission" date="2017-02" db="EMBL/GenBank/DDBJ databases">
        <authorList>
            <person name="Varghese N."/>
            <person name="Submissions S."/>
        </authorList>
    </citation>
    <scope>NUCLEOTIDE SEQUENCE [LARGE SCALE GENOMIC DNA]</scope>
    <source>
        <strain evidence="10">ATCC 27094</strain>
    </source>
</reference>
<sequence>MTDAALPLQSDADQRAIAILRRKNAVWRRILRDPPAAIAAFFLFLLVAAALLAPWIAPFDPYASNMRYRLCGIGSARCAQFLLGADQTGRDMVSRLLFGLRSTLAIGVIAVMVGGGIGTSIGLLAAYYRRLDTPLMRLVDVLLSFPPILFGLAIAAVVGAGLPGLVLALCVTSIPTIARIARGAAASVMQQEYMEAGRAVGLGDGALIWRYLAINCWPTILIYMTLQLGQAILLGAALSFLGLGAQPPVAELGSMAADGRKFLTIAPHVSTLPCAVIFLVVLAFNILGDALRDALDPKLRQ</sequence>
<evidence type="ECO:0000256" key="3">
    <source>
        <dbReference type="ARBA" id="ARBA00022475"/>
    </source>
</evidence>
<keyword evidence="5 7" id="KW-1133">Transmembrane helix</keyword>
<dbReference type="OrthoDB" id="9766870at2"/>
<dbReference type="PANTHER" id="PTHR43386:SF25">
    <property type="entry name" value="PEPTIDE ABC TRANSPORTER PERMEASE PROTEIN"/>
    <property type="match status" value="1"/>
</dbReference>
<evidence type="ECO:0000256" key="2">
    <source>
        <dbReference type="ARBA" id="ARBA00022448"/>
    </source>
</evidence>
<dbReference type="InterPro" id="IPR035906">
    <property type="entry name" value="MetI-like_sf"/>
</dbReference>
<keyword evidence="6 7" id="KW-0472">Membrane</keyword>
<accession>A0A1T4LIT1</accession>
<dbReference type="RefSeq" id="WP_085933185.1">
    <property type="nucleotide sequence ID" value="NZ_FUWJ01000001.1"/>
</dbReference>
<dbReference type="GO" id="GO:0055085">
    <property type="term" value="P:transmembrane transport"/>
    <property type="evidence" value="ECO:0007669"/>
    <property type="project" value="InterPro"/>
</dbReference>
<dbReference type="STRING" id="225324.SAMN02745126_01567"/>
<evidence type="ECO:0000256" key="1">
    <source>
        <dbReference type="ARBA" id="ARBA00004651"/>
    </source>
</evidence>
<dbReference type="EMBL" id="FUWJ01000001">
    <property type="protein sequence ID" value="SJZ54541.1"/>
    <property type="molecule type" value="Genomic_DNA"/>
</dbReference>
<evidence type="ECO:0000313" key="10">
    <source>
        <dbReference type="Proteomes" id="UP000190092"/>
    </source>
</evidence>
<organism evidence="9 10">
    <name type="scientific">Enhydrobacter aerosaccus</name>
    <dbReference type="NCBI Taxonomy" id="225324"/>
    <lineage>
        <taxon>Bacteria</taxon>
        <taxon>Pseudomonadati</taxon>
        <taxon>Pseudomonadota</taxon>
        <taxon>Alphaproteobacteria</taxon>
        <taxon>Hyphomicrobiales</taxon>
        <taxon>Enhydrobacter</taxon>
    </lineage>
</organism>
<feature type="transmembrane region" description="Helical" evidence="7">
    <location>
        <begin position="265"/>
        <end position="288"/>
    </location>
</feature>
<comment type="similarity">
    <text evidence="7">Belongs to the binding-protein-dependent transport system permease family.</text>
</comment>
<name>A0A1T4LIT1_9HYPH</name>
<keyword evidence="10" id="KW-1185">Reference proteome</keyword>
<protein>
    <submittedName>
        <fullName evidence="9">Glutathione transport system permease protein</fullName>
    </submittedName>
</protein>
<evidence type="ECO:0000256" key="5">
    <source>
        <dbReference type="ARBA" id="ARBA00022989"/>
    </source>
</evidence>
<evidence type="ECO:0000256" key="7">
    <source>
        <dbReference type="RuleBase" id="RU363032"/>
    </source>
</evidence>
<feature type="domain" description="ABC transmembrane type-1" evidence="8">
    <location>
        <begin position="100"/>
        <end position="288"/>
    </location>
</feature>
<keyword evidence="4 7" id="KW-0812">Transmembrane</keyword>
<evidence type="ECO:0000313" key="9">
    <source>
        <dbReference type="EMBL" id="SJZ54541.1"/>
    </source>
</evidence>
<feature type="transmembrane region" description="Helical" evidence="7">
    <location>
        <begin position="148"/>
        <end position="172"/>
    </location>
</feature>
<evidence type="ECO:0000259" key="8">
    <source>
        <dbReference type="PROSITE" id="PS50928"/>
    </source>
</evidence>
<evidence type="ECO:0000256" key="4">
    <source>
        <dbReference type="ARBA" id="ARBA00022692"/>
    </source>
</evidence>